<protein>
    <submittedName>
        <fullName evidence="2">Uncharacterized protein</fullName>
    </submittedName>
</protein>
<name>W7TW20_9STRA</name>
<evidence type="ECO:0000313" key="3">
    <source>
        <dbReference type="Proteomes" id="UP000019335"/>
    </source>
</evidence>
<accession>W7TW20</accession>
<reference evidence="2 3" key="1">
    <citation type="journal article" date="2014" name="Mol. Plant">
        <title>Chromosome Scale Genome Assembly and Transcriptome Profiling of Nannochloropsis gaditana in Nitrogen Depletion.</title>
        <authorList>
            <person name="Corteggiani Carpinelli E."/>
            <person name="Telatin A."/>
            <person name="Vitulo N."/>
            <person name="Forcato C."/>
            <person name="D'Angelo M."/>
            <person name="Schiavon R."/>
            <person name="Vezzi A."/>
            <person name="Giacometti G.M."/>
            <person name="Morosinotto T."/>
            <person name="Valle G."/>
        </authorList>
    </citation>
    <scope>NUCLEOTIDE SEQUENCE [LARGE SCALE GENOMIC DNA]</scope>
    <source>
        <strain evidence="2 3">B-31</strain>
    </source>
</reference>
<dbReference type="AlphaFoldDB" id="W7TW20"/>
<evidence type="ECO:0000256" key="1">
    <source>
        <dbReference type="SAM" id="Phobius"/>
    </source>
</evidence>
<dbReference type="Proteomes" id="UP000019335">
    <property type="component" value="Chromosome 13"/>
</dbReference>
<feature type="transmembrane region" description="Helical" evidence="1">
    <location>
        <begin position="32"/>
        <end position="50"/>
    </location>
</feature>
<keyword evidence="1" id="KW-0472">Membrane</keyword>
<proteinExistence type="predicted"/>
<gene>
    <name evidence="2" type="ORF">Naga_100883g2</name>
</gene>
<keyword evidence="1" id="KW-1133">Transmembrane helix</keyword>
<keyword evidence="1" id="KW-0812">Transmembrane</keyword>
<sequence>MHPNPAPLANKYHSQNIRKFSLCPSKSCVGCHYFAAVLMESFTLTFLWLVKHEVNTLRISLSLPRFIV</sequence>
<evidence type="ECO:0000313" key="2">
    <source>
        <dbReference type="EMBL" id="EWM24494.1"/>
    </source>
</evidence>
<keyword evidence="3" id="KW-1185">Reference proteome</keyword>
<dbReference type="EMBL" id="AZIL01001214">
    <property type="protein sequence ID" value="EWM24494.1"/>
    <property type="molecule type" value="Genomic_DNA"/>
</dbReference>
<comment type="caution">
    <text evidence="2">The sequence shown here is derived from an EMBL/GenBank/DDBJ whole genome shotgun (WGS) entry which is preliminary data.</text>
</comment>
<organism evidence="2 3">
    <name type="scientific">Nannochloropsis gaditana</name>
    <dbReference type="NCBI Taxonomy" id="72520"/>
    <lineage>
        <taxon>Eukaryota</taxon>
        <taxon>Sar</taxon>
        <taxon>Stramenopiles</taxon>
        <taxon>Ochrophyta</taxon>
        <taxon>Eustigmatophyceae</taxon>
        <taxon>Eustigmatales</taxon>
        <taxon>Monodopsidaceae</taxon>
        <taxon>Nannochloropsis</taxon>
    </lineage>
</organism>